<dbReference type="InterPro" id="IPR004515">
    <property type="entry name" value="Phosphoheptose_Isoase"/>
</dbReference>
<dbReference type="GO" id="GO:2001061">
    <property type="term" value="P:D-glycero-D-manno-heptose 7-phosphate biosynthetic process"/>
    <property type="evidence" value="ECO:0007669"/>
    <property type="project" value="UniProtKB-UniPathway"/>
</dbReference>
<evidence type="ECO:0000256" key="1">
    <source>
        <dbReference type="ARBA" id="ARBA00000348"/>
    </source>
</evidence>
<comment type="function">
    <text evidence="9">Catalyzes the isomerization of sedoheptulose 7-phosphate in D-glycero-D-manno-heptose 7-phosphate.</text>
</comment>
<proteinExistence type="inferred from homology"/>
<evidence type="ECO:0000313" key="12">
    <source>
        <dbReference type="Proteomes" id="UP000093044"/>
    </source>
</evidence>
<dbReference type="GO" id="GO:0008968">
    <property type="term" value="F:D-sedoheptulose 7-phosphate isomerase activity"/>
    <property type="evidence" value="ECO:0007669"/>
    <property type="project" value="UniProtKB-UniRule"/>
</dbReference>
<dbReference type="PANTHER" id="PTHR30390">
    <property type="entry name" value="SEDOHEPTULOSE 7-PHOSPHATE ISOMERASE / DNAA INITIATOR-ASSOCIATING FACTOR FOR REPLICATION INITIATION"/>
    <property type="match status" value="1"/>
</dbReference>
<comment type="miscellaneous">
    <text evidence="9">The reaction produces a racemic mixture of D-glycero-alpha-D-manno-heptose 7-phosphate and D-glycero-beta-D-manno-heptose 7-phosphate.</text>
</comment>
<dbReference type="GO" id="GO:0005975">
    <property type="term" value="P:carbohydrate metabolic process"/>
    <property type="evidence" value="ECO:0007669"/>
    <property type="project" value="UniProtKB-UniRule"/>
</dbReference>
<keyword evidence="7 9" id="KW-0413">Isomerase</keyword>
<dbReference type="PROSITE" id="PS51464">
    <property type="entry name" value="SIS"/>
    <property type="match status" value="1"/>
</dbReference>
<evidence type="ECO:0000256" key="7">
    <source>
        <dbReference type="ARBA" id="ARBA00023235"/>
    </source>
</evidence>
<feature type="binding site" evidence="9">
    <location>
        <begin position="108"/>
        <end position="110"/>
    </location>
    <ligand>
        <name>substrate</name>
    </ligand>
</feature>
<feature type="binding site" evidence="9">
    <location>
        <position position="160"/>
    </location>
    <ligand>
        <name>Zn(2+)</name>
        <dbReference type="ChEBI" id="CHEBI:29105"/>
    </ligand>
</feature>
<accession>A0A1B2I9M9</accession>
<keyword evidence="4 9" id="KW-0963">Cytoplasm</keyword>
<keyword evidence="6 9" id="KW-0862">Zinc</keyword>
<name>A0A1B2I9M9_9BACT</name>
<dbReference type="KEGG" id="cpor:BED41_12590"/>
<dbReference type="SUPFAM" id="SSF53697">
    <property type="entry name" value="SIS domain"/>
    <property type="match status" value="1"/>
</dbReference>
<evidence type="ECO:0000256" key="5">
    <source>
        <dbReference type="ARBA" id="ARBA00022723"/>
    </source>
</evidence>
<feature type="binding site" evidence="9">
    <location>
        <position position="113"/>
    </location>
    <ligand>
        <name>substrate</name>
    </ligand>
</feature>
<keyword evidence="12" id="KW-1185">Reference proteome</keyword>
<comment type="subcellular location">
    <subcellularLocation>
        <location evidence="2 9">Cytoplasm</location>
    </subcellularLocation>
</comment>
<dbReference type="HAMAP" id="MF_00067">
    <property type="entry name" value="GmhA"/>
    <property type="match status" value="1"/>
</dbReference>
<protein>
    <recommendedName>
        <fullName evidence="9">Phosphoheptose isomerase</fullName>
        <ecNumber evidence="9">5.3.1.28</ecNumber>
    </recommendedName>
    <alternativeName>
        <fullName evidence="9">Sedoheptulose 7-phosphate isomerase</fullName>
    </alternativeName>
</protein>
<keyword evidence="5 9" id="KW-0479">Metal-binding</keyword>
<dbReference type="Pfam" id="PF13580">
    <property type="entry name" value="SIS_2"/>
    <property type="match status" value="1"/>
</dbReference>
<feature type="binding site" evidence="9">
    <location>
        <position position="160"/>
    </location>
    <ligand>
        <name>substrate</name>
    </ligand>
</feature>
<feature type="binding site" evidence="9">
    <location>
        <position position="49"/>
    </location>
    <ligand>
        <name>Zn(2+)</name>
        <dbReference type="ChEBI" id="CHEBI:29105"/>
    </ligand>
</feature>
<dbReference type="EMBL" id="CP016757">
    <property type="protein sequence ID" value="ANZ46689.1"/>
    <property type="molecule type" value="Genomic_DNA"/>
</dbReference>
<dbReference type="InterPro" id="IPR050099">
    <property type="entry name" value="SIS_GmhA/DiaA_subfam"/>
</dbReference>
<dbReference type="InterPro" id="IPR046348">
    <property type="entry name" value="SIS_dom_sf"/>
</dbReference>
<evidence type="ECO:0000256" key="6">
    <source>
        <dbReference type="ARBA" id="ARBA00022833"/>
    </source>
</evidence>
<feature type="domain" description="SIS" evidence="10">
    <location>
        <begin position="25"/>
        <end position="180"/>
    </location>
</feature>
<gene>
    <name evidence="9" type="primary">gmhA</name>
    <name evidence="11" type="ORF">BED41_12590</name>
</gene>
<feature type="binding site" evidence="9">
    <location>
        <position position="168"/>
    </location>
    <ligand>
        <name>Zn(2+)</name>
        <dbReference type="ChEBI" id="CHEBI:29105"/>
    </ligand>
</feature>
<evidence type="ECO:0000256" key="3">
    <source>
        <dbReference type="ARBA" id="ARBA00009894"/>
    </source>
</evidence>
<feature type="binding site" evidence="9">
    <location>
        <position position="53"/>
    </location>
    <ligand>
        <name>Zn(2+)</name>
        <dbReference type="ChEBI" id="CHEBI:29105"/>
    </ligand>
</feature>
<feature type="binding site" evidence="9">
    <location>
        <position position="53"/>
    </location>
    <ligand>
        <name>substrate</name>
    </ligand>
</feature>
<evidence type="ECO:0000256" key="2">
    <source>
        <dbReference type="ARBA" id="ARBA00004496"/>
    </source>
</evidence>
<feature type="binding site" evidence="9">
    <location>
        <begin position="40"/>
        <end position="42"/>
    </location>
    <ligand>
        <name>substrate</name>
    </ligand>
</feature>
<evidence type="ECO:0000256" key="8">
    <source>
        <dbReference type="ARBA" id="ARBA00023277"/>
    </source>
</evidence>
<comment type="similarity">
    <text evidence="3 9">Belongs to the SIS family. GmhA subfamily.</text>
</comment>
<comment type="cofactor">
    <cofactor evidence="9">
        <name>Zn(2+)</name>
        <dbReference type="ChEBI" id="CHEBI:29105"/>
    </cofactor>
    <text evidence="9">Binds 1 zinc ion per subunit.</text>
</comment>
<dbReference type="Gene3D" id="3.40.50.10490">
    <property type="entry name" value="Glucose-6-phosphate isomerase like protein, domain 1"/>
    <property type="match status" value="1"/>
</dbReference>
<feature type="binding site" evidence="9">
    <location>
        <begin position="82"/>
        <end position="83"/>
    </location>
    <ligand>
        <name>substrate</name>
    </ligand>
</feature>
<dbReference type="GO" id="GO:0005737">
    <property type="term" value="C:cytoplasm"/>
    <property type="evidence" value="ECO:0007669"/>
    <property type="project" value="UniProtKB-SubCell"/>
</dbReference>
<evidence type="ECO:0000313" key="11">
    <source>
        <dbReference type="EMBL" id="ANZ46689.1"/>
    </source>
</evidence>
<dbReference type="InterPro" id="IPR001347">
    <property type="entry name" value="SIS_dom"/>
</dbReference>
<keyword evidence="8 9" id="KW-0119">Carbohydrate metabolism</keyword>
<dbReference type="CDD" id="cd05006">
    <property type="entry name" value="SIS_GmhA"/>
    <property type="match status" value="1"/>
</dbReference>
<evidence type="ECO:0000256" key="9">
    <source>
        <dbReference type="HAMAP-Rule" id="MF_00067"/>
    </source>
</evidence>
<sequence length="180" mass="18868">MDDHLKTAVRMAALEETVCLAAKKITAALLAGGRLFLCGNGGSAADAQHIAAELSGRYLKERRALDAAALSCNSSALTALGNDYGYDEIFSRQIEAHGRCGDLLIAISTSGNSANVLKAVSVAKGKGIFTVGLTGESGGRLREAADLTICVPSSFTPRIQEIHILIGHTICEMVERDFCG</sequence>
<comment type="pathway">
    <text evidence="9">Carbohydrate biosynthesis; D-glycero-D-manno-heptose 7-phosphate biosynthesis; D-glycero-alpha-D-manno-heptose 7-phosphate and D-glycero-beta-D-manno-heptose 7-phosphate from sedoheptulose 7-phosphate: step 1/1.</text>
</comment>
<dbReference type="InterPro" id="IPR035461">
    <property type="entry name" value="GmhA/DiaA"/>
</dbReference>
<dbReference type="UniPathway" id="UPA00041">
    <property type="reaction ID" value="UER00436"/>
</dbReference>
<reference evidence="11" key="1">
    <citation type="submission" date="2016-08" db="EMBL/GenBank/DDBJ databases">
        <title>Complete genome of Cloacibacillus porcorum.</title>
        <authorList>
            <person name="Looft T."/>
            <person name="Bayles D.O."/>
            <person name="Alt D.P."/>
        </authorList>
    </citation>
    <scope>NUCLEOTIDE SEQUENCE [LARGE SCALE GENOMIC DNA]</scope>
    <source>
        <strain evidence="11">CL-84</strain>
    </source>
</reference>
<dbReference type="PANTHER" id="PTHR30390:SF6">
    <property type="entry name" value="DNAA INITIATOR-ASSOCIATING PROTEIN DIAA"/>
    <property type="match status" value="1"/>
</dbReference>
<organism evidence="11 12">
    <name type="scientific">Cloacibacillus porcorum</name>
    <dbReference type="NCBI Taxonomy" id="1197717"/>
    <lineage>
        <taxon>Bacteria</taxon>
        <taxon>Thermotogati</taxon>
        <taxon>Synergistota</taxon>
        <taxon>Synergistia</taxon>
        <taxon>Synergistales</taxon>
        <taxon>Synergistaceae</taxon>
        <taxon>Cloacibacillus</taxon>
    </lineage>
</organism>
<dbReference type="GO" id="GO:0008270">
    <property type="term" value="F:zinc ion binding"/>
    <property type="evidence" value="ECO:0007669"/>
    <property type="project" value="UniProtKB-UniRule"/>
</dbReference>
<evidence type="ECO:0000259" key="10">
    <source>
        <dbReference type="PROSITE" id="PS51464"/>
    </source>
</evidence>
<comment type="catalytic activity">
    <reaction evidence="1 9">
        <text>2 D-sedoheptulose 7-phosphate = D-glycero-alpha-D-manno-heptose 7-phosphate + D-glycero-beta-D-manno-heptose 7-phosphate</text>
        <dbReference type="Rhea" id="RHEA:27489"/>
        <dbReference type="ChEBI" id="CHEBI:57483"/>
        <dbReference type="ChEBI" id="CHEBI:60203"/>
        <dbReference type="ChEBI" id="CHEBI:60204"/>
        <dbReference type="EC" id="5.3.1.28"/>
    </reaction>
</comment>
<dbReference type="AlphaFoldDB" id="A0A1B2I9M9"/>
<dbReference type="Proteomes" id="UP000093044">
    <property type="component" value="Chromosome"/>
</dbReference>
<dbReference type="EC" id="5.3.1.28" evidence="9"/>
<dbReference type="GO" id="GO:0097367">
    <property type="term" value="F:carbohydrate derivative binding"/>
    <property type="evidence" value="ECO:0007669"/>
    <property type="project" value="InterPro"/>
</dbReference>
<dbReference type="STRING" id="1197717.BED41_12590"/>
<evidence type="ECO:0000256" key="4">
    <source>
        <dbReference type="ARBA" id="ARBA00022490"/>
    </source>
</evidence>